<dbReference type="AlphaFoldDB" id="A0A381VR90"/>
<dbReference type="EMBL" id="UINC01009556">
    <property type="protein sequence ID" value="SVA42839.1"/>
    <property type="molecule type" value="Genomic_DNA"/>
</dbReference>
<organism evidence="1">
    <name type="scientific">marine metagenome</name>
    <dbReference type="NCBI Taxonomy" id="408172"/>
    <lineage>
        <taxon>unclassified sequences</taxon>
        <taxon>metagenomes</taxon>
        <taxon>ecological metagenomes</taxon>
    </lineage>
</organism>
<sequence length="27" mass="3312">MKSDLTWINEKKLDFDRSQIMWDLANI</sequence>
<protein>
    <submittedName>
        <fullName evidence="1">Uncharacterized protein</fullName>
    </submittedName>
</protein>
<name>A0A381VR90_9ZZZZ</name>
<evidence type="ECO:0000313" key="1">
    <source>
        <dbReference type="EMBL" id="SVA42839.1"/>
    </source>
</evidence>
<reference evidence="1" key="1">
    <citation type="submission" date="2018-05" db="EMBL/GenBank/DDBJ databases">
        <authorList>
            <person name="Lanie J.A."/>
            <person name="Ng W.-L."/>
            <person name="Kazmierczak K.M."/>
            <person name="Andrzejewski T.M."/>
            <person name="Davidsen T.M."/>
            <person name="Wayne K.J."/>
            <person name="Tettelin H."/>
            <person name="Glass J.I."/>
            <person name="Rusch D."/>
            <person name="Podicherti R."/>
            <person name="Tsui H.-C.T."/>
            <person name="Winkler M.E."/>
        </authorList>
    </citation>
    <scope>NUCLEOTIDE SEQUENCE</scope>
</reference>
<gene>
    <name evidence="1" type="ORF">METZ01_LOCUS95693</name>
</gene>
<proteinExistence type="predicted"/>
<accession>A0A381VR90</accession>